<feature type="signal peptide" evidence="2">
    <location>
        <begin position="1"/>
        <end position="22"/>
    </location>
</feature>
<sequence>MDSLPSDTLLLTLAFLPLPCASNLCQTTKSFPLSLSRTHLIPSQTAAHPQGSPDGTAEKWQTLSTEPRDTWSGPVGAPLSLTHSVQIRFDWNDQGWGNRKGVVAVVEPGGRAANDYEKPPPAAEITSTLRSGAGYADHHSTQTQLSWAPRGYETELWLKPGGGGGHALHVENLRARAVVVNYKAYKKS</sequence>
<evidence type="ECO:0000313" key="3">
    <source>
        <dbReference type="EMBL" id="GMI19592.1"/>
    </source>
</evidence>
<accession>A0ABQ6M531</accession>
<organism evidence="3 4">
    <name type="scientific">Tetraparma gracilis</name>
    <dbReference type="NCBI Taxonomy" id="2962635"/>
    <lineage>
        <taxon>Eukaryota</taxon>
        <taxon>Sar</taxon>
        <taxon>Stramenopiles</taxon>
        <taxon>Ochrophyta</taxon>
        <taxon>Bolidophyceae</taxon>
        <taxon>Parmales</taxon>
        <taxon>Triparmaceae</taxon>
        <taxon>Tetraparma</taxon>
    </lineage>
</organism>
<protein>
    <submittedName>
        <fullName evidence="3">Uncharacterized protein</fullName>
    </submittedName>
</protein>
<feature type="region of interest" description="Disordered" evidence="1">
    <location>
        <begin position="43"/>
        <end position="73"/>
    </location>
</feature>
<keyword evidence="2" id="KW-0732">Signal</keyword>
<name>A0ABQ6M531_9STRA</name>
<evidence type="ECO:0000256" key="2">
    <source>
        <dbReference type="SAM" id="SignalP"/>
    </source>
</evidence>
<proteinExistence type="predicted"/>
<evidence type="ECO:0000256" key="1">
    <source>
        <dbReference type="SAM" id="MobiDB-lite"/>
    </source>
</evidence>
<comment type="caution">
    <text evidence="3">The sequence shown here is derived from an EMBL/GenBank/DDBJ whole genome shotgun (WGS) entry which is preliminary data.</text>
</comment>
<feature type="chain" id="PRO_5047322489" evidence="2">
    <location>
        <begin position="23"/>
        <end position="188"/>
    </location>
</feature>
<dbReference type="EMBL" id="BRYB01001171">
    <property type="protein sequence ID" value="GMI19592.1"/>
    <property type="molecule type" value="Genomic_DNA"/>
</dbReference>
<gene>
    <name evidence="3" type="ORF">TeGR_g12104</name>
</gene>
<reference evidence="3 4" key="1">
    <citation type="journal article" date="2023" name="Commun. Biol.">
        <title>Genome analysis of Parmales, the sister group of diatoms, reveals the evolutionary specialization of diatoms from phago-mixotrophs to photoautotrophs.</title>
        <authorList>
            <person name="Ban H."/>
            <person name="Sato S."/>
            <person name="Yoshikawa S."/>
            <person name="Yamada K."/>
            <person name="Nakamura Y."/>
            <person name="Ichinomiya M."/>
            <person name="Sato N."/>
            <person name="Blanc-Mathieu R."/>
            <person name="Endo H."/>
            <person name="Kuwata A."/>
            <person name="Ogata H."/>
        </authorList>
    </citation>
    <scope>NUCLEOTIDE SEQUENCE [LARGE SCALE GENOMIC DNA]</scope>
</reference>
<keyword evidence="4" id="KW-1185">Reference proteome</keyword>
<dbReference type="Proteomes" id="UP001165060">
    <property type="component" value="Unassembled WGS sequence"/>
</dbReference>
<evidence type="ECO:0000313" key="4">
    <source>
        <dbReference type="Proteomes" id="UP001165060"/>
    </source>
</evidence>